<dbReference type="EMBL" id="BART01013226">
    <property type="protein sequence ID" value="GAG89382.1"/>
    <property type="molecule type" value="Genomic_DNA"/>
</dbReference>
<comment type="caution">
    <text evidence="1">The sequence shown here is derived from an EMBL/GenBank/DDBJ whole genome shotgun (WGS) entry which is preliminary data.</text>
</comment>
<name>X1C7T8_9ZZZZ</name>
<dbReference type="AlphaFoldDB" id="X1C7T8"/>
<reference evidence="1" key="1">
    <citation type="journal article" date="2014" name="Front. Microbiol.">
        <title>High frequency of phylogenetically diverse reductive dehalogenase-homologous genes in deep subseafloor sedimentary metagenomes.</title>
        <authorList>
            <person name="Kawai M."/>
            <person name="Futagami T."/>
            <person name="Toyoda A."/>
            <person name="Takaki Y."/>
            <person name="Nishi S."/>
            <person name="Hori S."/>
            <person name="Arai W."/>
            <person name="Tsubouchi T."/>
            <person name="Morono Y."/>
            <person name="Uchiyama I."/>
            <person name="Ito T."/>
            <person name="Fujiyama A."/>
            <person name="Inagaki F."/>
            <person name="Takami H."/>
        </authorList>
    </citation>
    <scope>NUCLEOTIDE SEQUENCE</scope>
    <source>
        <strain evidence="1">Expedition CK06-06</strain>
    </source>
</reference>
<feature type="non-terminal residue" evidence="1">
    <location>
        <position position="191"/>
    </location>
</feature>
<evidence type="ECO:0008006" key="2">
    <source>
        <dbReference type="Google" id="ProtNLM"/>
    </source>
</evidence>
<accession>X1C7T8</accession>
<proteinExistence type="predicted"/>
<protein>
    <recommendedName>
        <fullName evidence="2">CoB--CoM heterodisulfide reductase iron-sulfur subunit A family protein</fullName>
    </recommendedName>
</protein>
<gene>
    <name evidence="1" type="ORF">S01H4_27170</name>
</gene>
<organism evidence="1">
    <name type="scientific">marine sediment metagenome</name>
    <dbReference type="NCBI Taxonomy" id="412755"/>
    <lineage>
        <taxon>unclassified sequences</taxon>
        <taxon>metagenomes</taxon>
        <taxon>ecological metagenomes</taxon>
    </lineage>
</organism>
<sequence length="191" mass="21234">MDVTDQPPRIGVFICHCGINIGGVVDVPNVVEYVKTLPDVVYAEHNLYTCSADTQTNIKEKIENNQLIQVFKNAQINSISGYIGNFSTSVSYGNNNKSVDLEHGIIVVATGAKEYQPNEYNFGQDQRIITQTEFEKVLFTTDKVKGVKSIIMIQCVGSRNEDHPYCSRICCSEAIKNALKAKEINPNIEIV</sequence>
<evidence type="ECO:0000313" key="1">
    <source>
        <dbReference type="EMBL" id="GAG89382.1"/>
    </source>
</evidence>